<gene>
    <name evidence="2" type="ORF">BIU88_06380</name>
</gene>
<proteinExistence type="predicted"/>
<name>A0A1D8D826_CHLLM</name>
<dbReference type="EMBL" id="CP017305">
    <property type="protein sequence ID" value="AOS83809.1"/>
    <property type="molecule type" value="Genomic_DNA"/>
</dbReference>
<keyword evidence="1" id="KW-0732">Signal</keyword>
<dbReference type="AlphaFoldDB" id="A0A1D8D826"/>
<reference evidence="2" key="1">
    <citation type="submission" date="2016-09" db="EMBL/GenBank/DDBJ databases">
        <title>Genome sequence of Chlorobaculum limnaeum.</title>
        <authorList>
            <person name="Liu Z."/>
            <person name="Tank M."/>
            <person name="Bryant D.A."/>
        </authorList>
    </citation>
    <scope>NUCLEOTIDE SEQUENCE [LARGE SCALE GENOMIC DNA]</scope>
    <source>
        <strain evidence="2">DSM 1677</strain>
    </source>
</reference>
<protein>
    <recommendedName>
        <fullName evidence="4">Histidine kinase</fullName>
    </recommendedName>
</protein>
<sequence length="219" mass="23118">MFLPALLAIGMSAPMAAFAGTGDLALGVKGGTAGIGGEVTIGVIDNLNFRTGYNYFNYDGSTTESDIDYDYELKLRSLPLLVDLHPFGGGFRVTTGIFLNHNEVTGTAQPTGTTIEIGGTDYPVAGVGTLDAKIDFRKTAPYLGIGWGNAVNSSSPLSLSLDIGVMFQGTPKVSLDATGALASNPAFQESLDQEIEDVKDDIENLKYYPIISLGIAYKF</sequence>
<evidence type="ECO:0000256" key="1">
    <source>
        <dbReference type="SAM" id="SignalP"/>
    </source>
</evidence>
<dbReference type="STRING" id="274537.BIU88_06380"/>
<feature type="signal peptide" evidence="1">
    <location>
        <begin position="1"/>
        <end position="19"/>
    </location>
</feature>
<organism evidence="2 3">
    <name type="scientific">Chlorobaculum limnaeum</name>
    <dbReference type="NCBI Taxonomy" id="274537"/>
    <lineage>
        <taxon>Bacteria</taxon>
        <taxon>Pseudomonadati</taxon>
        <taxon>Chlorobiota</taxon>
        <taxon>Chlorobiia</taxon>
        <taxon>Chlorobiales</taxon>
        <taxon>Chlorobiaceae</taxon>
        <taxon>Chlorobaculum</taxon>
    </lineage>
</organism>
<keyword evidence="3" id="KW-1185">Reference proteome</keyword>
<dbReference type="Proteomes" id="UP000095185">
    <property type="component" value="Chromosome"/>
</dbReference>
<feature type="chain" id="PRO_5009106631" description="Histidine kinase" evidence="1">
    <location>
        <begin position="20"/>
        <end position="219"/>
    </location>
</feature>
<evidence type="ECO:0000313" key="2">
    <source>
        <dbReference type="EMBL" id="AOS83809.1"/>
    </source>
</evidence>
<evidence type="ECO:0008006" key="4">
    <source>
        <dbReference type="Google" id="ProtNLM"/>
    </source>
</evidence>
<dbReference type="KEGG" id="clz:BIU88_06380"/>
<dbReference type="Gene3D" id="2.40.160.170">
    <property type="match status" value="1"/>
</dbReference>
<accession>A0A1D8D826</accession>
<evidence type="ECO:0000313" key="3">
    <source>
        <dbReference type="Proteomes" id="UP000095185"/>
    </source>
</evidence>